<sequence length="189" mass="20967">MAARNSVSMLPAEVRAWLDQSLVGGNFSGYQLLEEALREKGFAISKSAIHRYGQKIERRFAAIRASTEAAKLLTQGASDDTDTRSEALLALVQTELFESIVNLQEAGDEDVSNEDRIAILSKVAKNIATLSRASVNQKKFRLEEQARIEQKARAALLAEQEQKLEELRGSDGMSEQMESSIRRILLGKE</sequence>
<accession>A0A3G9G8Y6</accession>
<dbReference type="KEGG" id="amah:DLM_0780"/>
<protein>
    <submittedName>
        <fullName evidence="1">Phage terminase, small subunit</fullName>
    </submittedName>
</protein>
<reference evidence="1 2" key="2">
    <citation type="journal article" date="2017" name="Genome Announc.">
        <title>Draft genome sequence of Aquitalea magnusonii strain H3, a plant growth-promoting bacterium of duckweed Lemna minor.</title>
        <authorList>
            <person name="Ishizawa H."/>
            <person name="Kuroda M."/>
            <person name="Ike M."/>
        </authorList>
    </citation>
    <scope>NUCLEOTIDE SEQUENCE [LARGE SCALE GENOMIC DNA]</scope>
    <source>
        <strain evidence="1 2">H3</strain>
    </source>
</reference>
<dbReference type="InterPro" id="IPR021874">
    <property type="entry name" value="Phage_Mu_Gp27"/>
</dbReference>
<evidence type="ECO:0000313" key="2">
    <source>
        <dbReference type="Proteomes" id="UP000198290"/>
    </source>
</evidence>
<dbReference type="RefSeq" id="WP_089086438.1">
    <property type="nucleotide sequence ID" value="NZ_AP018823.1"/>
</dbReference>
<dbReference type="OrthoDB" id="371328at2"/>
<reference evidence="2" key="1">
    <citation type="journal article" date="2017" name="Biotechnol. Biofuels">
        <title>Evaluation of environmental bacterial communities as a factor affecting the growth of duckweed Lemna minor.</title>
        <authorList>
            <person name="Ishizawa H."/>
            <person name="Kuroda M."/>
            <person name="Morikawa M."/>
            <person name="Ike M."/>
        </authorList>
    </citation>
    <scope>NUCLEOTIDE SEQUENCE [LARGE SCALE GENOMIC DNA]</scope>
    <source>
        <strain evidence="2">H3</strain>
    </source>
</reference>
<dbReference type="Pfam" id="PF11985">
    <property type="entry name" value="Phage_Mu_Gp27"/>
    <property type="match status" value="1"/>
</dbReference>
<dbReference type="AlphaFoldDB" id="A0A3G9G8Y6"/>
<proteinExistence type="predicted"/>
<name>A0A3G9G8Y6_9NEIS</name>
<dbReference type="EMBL" id="AP018823">
    <property type="protein sequence ID" value="BBF84430.1"/>
    <property type="molecule type" value="Genomic_DNA"/>
</dbReference>
<evidence type="ECO:0000313" key="1">
    <source>
        <dbReference type="EMBL" id="BBF84430.1"/>
    </source>
</evidence>
<gene>
    <name evidence="1" type="ORF">DLM_0780</name>
</gene>
<organism evidence="1 2">
    <name type="scientific">Aquitalea magnusonii</name>
    <dbReference type="NCBI Taxonomy" id="332411"/>
    <lineage>
        <taxon>Bacteria</taxon>
        <taxon>Pseudomonadati</taxon>
        <taxon>Pseudomonadota</taxon>
        <taxon>Betaproteobacteria</taxon>
        <taxon>Neisseriales</taxon>
        <taxon>Chromobacteriaceae</taxon>
        <taxon>Aquitalea</taxon>
    </lineage>
</organism>
<reference evidence="2" key="3">
    <citation type="journal article" date="2017" name="Plant Physiol. Biochem.">
        <title>Differential oxidative and antioxidative response of duckweed Lemna minor toward plant growth promoting/inhibiting bacteria.</title>
        <authorList>
            <person name="Ishizawa H."/>
            <person name="Kuroda M."/>
            <person name="Morikawa M."/>
            <person name="Ike M."/>
        </authorList>
    </citation>
    <scope>NUCLEOTIDE SEQUENCE [LARGE SCALE GENOMIC DNA]</scope>
    <source>
        <strain evidence="2">H3</strain>
    </source>
</reference>
<dbReference type="Proteomes" id="UP000198290">
    <property type="component" value="Chromosome"/>
</dbReference>
<keyword evidence="2" id="KW-1185">Reference proteome</keyword>